<accession>A0A7N9D1F5</accession>
<dbReference type="GO" id="GO:0006284">
    <property type="term" value="P:base-excision repair"/>
    <property type="evidence" value="ECO:0007669"/>
    <property type="project" value="TreeGrafter"/>
</dbReference>
<dbReference type="GeneTree" id="ENSGT00950000183016"/>
<dbReference type="Gene3D" id="3.60.10.10">
    <property type="entry name" value="Endonuclease/exonuclease/phosphatase"/>
    <property type="match status" value="1"/>
</dbReference>
<evidence type="ECO:0000256" key="4">
    <source>
        <dbReference type="ARBA" id="ARBA00022842"/>
    </source>
</evidence>
<dbReference type="PANTHER" id="PTHR22748">
    <property type="entry name" value="AP ENDONUCLEASE"/>
    <property type="match status" value="1"/>
</dbReference>
<dbReference type="GO" id="GO:0008081">
    <property type="term" value="F:phosphoric diester hydrolase activity"/>
    <property type="evidence" value="ECO:0007669"/>
    <property type="project" value="TreeGrafter"/>
</dbReference>
<keyword evidence="2" id="KW-0479">Metal-binding</keyword>
<reference evidence="5" key="3">
    <citation type="submission" date="2025-09" db="UniProtKB">
        <authorList>
            <consortium name="Ensembl"/>
        </authorList>
    </citation>
    <scope>IDENTIFICATION</scope>
</reference>
<dbReference type="InterPro" id="IPR004808">
    <property type="entry name" value="AP_endonuc_1"/>
</dbReference>
<dbReference type="Ensembl" id="ENSMFAT00000094313.1">
    <property type="protein sequence ID" value="ENSMFAP00000056824.1"/>
    <property type="gene ID" value="ENSMFAG00000048998.1"/>
</dbReference>
<organism evidence="5 6">
    <name type="scientific">Macaca fascicularis</name>
    <name type="common">Crab-eating macaque</name>
    <name type="synonym">Cynomolgus monkey</name>
    <dbReference type="NCBI Taxonomy" id="9541"/>
    <lineage>
        <taxon>Eukaryota</taxon>
        <taxon>Metazoa</taxon>
        <taxon>Chordata</taxon>
        <taxon>Craniata</taxon>
        <taxon>Vertebrata</taxon>
        <taxon>Euteleostomi</taxon>
        <taxon>Mammalia</taxon>
        <taxon>Eutheria</taxon>
        <taxon>Euarchontoglires</taxon>
        <taxon>Primates</taxon>
        <taxon>Haplorrhini</taxon>
        <taxon>Catarrhini</taxon>
        <taxon>Cercopithecidae</taxon>
        <taxon>Cercopithecinae</taxon>
        <taxon>Macaca</taxon>
    </lineage>
</organism>
<dbReference type="GO" id="GO:0008311">
    <property type="term" value="F:double-stranded DNA 3'-5' DNA exonuclease activity"/>
    <property type="evidence" value="ECO:0007669"/>
    <property type="project" value="TreeGrafter"/>
</dbReference>
<reference evidence="5 6" key="1">
    <citation type="submission" date="2013-03" db="EMBL/GenBank/DDBJ databases">
        <authorList>
            <person name="Warren W."/>
            <person name="Wilson R.K."/>
        </authorList>
    </citation>
    <scope>NUCLEOTIDE SEQUENCE</scope>
</reference>
<evidence type="ECO:0000313" key="5">
    <source>
        <dbReference type="Ensembl" id="ENSMFAP00000056824.1"/>
    </source>
</evidence>
<comment type="cofactor">
    <cofactor evidence="1">
        <name>Mg(2+)</name>
        <dbReference type="ChEBI" id="CHEBI:18420"/>
    </cofactor>
</comment>
<evidence type="ECO:0000256" key="2">
    <source>
        <dbReference type="ARBA" id="ARBA00022723"/>
    </source>
</evidence>
<evidence type="ECO:0000256" key="3">
    <source>
        <dbReference type="ARBA" id="ARBA00022801"/>
    </source>
</evidence>
<keyword evidence="4" id="KW-0460">Magnesium</keyword>
<dbReference type="SUPFAM" id="SSF56219">
    <property type="entry name" value="DNase I-like"/>
    <property type="match status" value="1"/>
</dbReference>
<protein>
    <recommendedName>
        <fullName evidence="7">Endonuclease/exonuclease/phosphatase domain-containing protein</fullName>
    </recommendedName>
</protein>
<dbReference type="InterPro" id="IPR036691">
    <property type="entry name" value="Endo/exonu/phosph_ase_sf"/>
</dbReference>
<dbReference type="Proteomes" id="UP000233100">
    <property type="component" value="Chromosome 16"/>
</dbReference>
<proteinExistence type="predicted"/>
<keyword evidence="3" id="KW-0378">Hydrolase</keyword>
<dbReference type="PANTHER" id="PTHR22748:SF23">
    <property type="entry name" value="EXODEOXYRIBONUCLEASE III"/>
    <property type="match status" value="1"/>
</dbReference>
<dbReference type="AlphaFoldDB" id="A0A7N9D1F5"/>
<evidence type="ECO:0008006" key="7">
    <source>
        <dbReference type="Google" id="ProtNLM"/>
    </source>
</evidence>
<evidence type="ECO:0000256" key="1">
    <source>
        <dbReference type="ARBA" id="ARBA00001946"/>
    </source>
</evidence>
<keyword evidence="6" id="KW-1185">Reference proteome</keyword>
<reference evidence="5" key="2">
    <citation type="submission" date="2025-08" db="UniProtKB">
        <authorList>
            <consortium name="Ensembl"/>
        </authorList>
    </citation>
    <scope>IDENTIFICATION</scope>
</reference>
<name>A0A7N9D1F5_MACFA</name>
<dbReference type="GO" id="GO:0046872">
    <property type="term" value="F:metal ion binding"/>
    <property type="evidence" value="ECO:0007669"/>
    <property type="project" value="UniProtKB-KW"/>
</dbReference>
<dbReference type="GO" id="GO:0005634">
    <property type="term" value="C:nucleus"/>
    <property type="evidence" value="ECO:0007669"/>
    <property type="project" value="TreeGrafter"/>
</dbReference>
<evidence type="ECO:0000313" key="6">
    <source>
        <dbReference type="Proteomes" id="UP000233100"/>
    </source>
</evidence>
<sequence>MSGISPHLLIIILNVKWIKYPIKRNWLNEFKQQQNKQKQNKQKQKQDPIICCLQETHLICKDIHRLKVKGWKEIFHTNGNQKQAGIAIFTSAKTDFKSKAIKRDKGGHYIVIKGSNQEAITIVNIHAPKTSTPIFIKKILLDLKEETDANTITVGDFNPNSALEKSSRQKINKETSDKP</sequence>
<dbReference type="GO" id="GO:0003906">
    <property type="term" value="F:DNA-(apurinic or apyrimidinic site) endonuclease activity"/>
    <property type="evidence" value="ECO:0007669"/>
    <property type="project" value="TreeGrafter"/>
</dbReference>